<dbReference type="NCBIfam" id="TIGR01356">
    <property type="entry name" value="aroA"/>
    <property type="match status" value="1"/>
</dbReference>
<dbReference type="EC" id="2.5.1.19" evidence="9"/>
<feature type="binding site" evidence="9">
    <location>
        <position position="337"/>
    </location>
    <ligand>
        <name>3-phosphoshikimate</name>
        <dbReference type="ChEBI" id="CHEBI:145989"/>
    </ligand>
</feature>
<feature type="binding site" evidence="9">
    <location>
        <position position="165"/>
    </location>
    <ligand>
        <name>3-phosphoshikimate</name>
        <dbReference type="ChEBI" id="CHEBI:145989"/>
    </ligand>
</feature>
<keyword evidence="12" id="KW-1185">Reference proteome</keyword>
<evidence type="ECO:0000259" key="10">
    <source>
        <dbReference type="Pfam" id="PF00275"/>
    </source>
</evidence>
<comment type="catalytic activity">
    <reaction evidence="8">
        <text>3-phosphoshikimate + phosphoenolpyruvate = 5-O-(1-carboxyvinyl)-3-phosphoshikimate + phosphate</text>
        <dbReference type="Rhea" id="RHEA:21256"/>
        <dbReference type="ChEBI" id="CHEBI:43474"/>
        <dbReference type="ChEBI" id="CHEBI:57701"/>
        <dbReference type="ChEBI" id="CHEBI:58702"/>
        <dbReference type="ChEBI" id="CHEBI:145989"/>
        <dbReference type="EC" id="2.5.1.19"/>
    </reaction>
    <physiologicalReaction direction="left-to-right" evidence="8">
        <dbReference type="Rhea" id="RHEA:21257"/>
    </physiologicalReaction>
</comment>
<dbReference type="GO" id="GO:0005737">
    <property type="term" value="C:cytoplasm"/>
    <property type="evidence" value="ECO:0007669"/>
    <property type="project" value="UniProtKB-SubCell"/>
</dbReference>
<evidence type="ECO:0000256" key="1">
    <source>
        <dbReference type="ARBA" id="ARBA00002174"/>
    </source>
</evidence>
<proteinExistence type="inferred from homology"/>
<dbReference type="InterPro" id="IPR023193">
    <property type="entry name" value="EPSP_synthase_CS"/>
</dbReference>
<evidence type="ECO:0000256" key="5">
    <source>
        <dbReference type="ARBA" id="ARBA00022605"/>
    </source>
</evidence>
<feature type="binding site" evidence="9">
    <location>
        <position position="165"/>
    </location>
    <ligand>
        <name>phosphoenolpyruvate</name>
        <dbReference type="ChEBI" id="CHEBI:58702"/>
    </ligand>
</feature>
<reference evidence="11" key="1">
    <citation type="submission" date="2021-04" db="EMBL/GenBank/DDBJ databases">
        <title>Sinoanaerobacter chloroacetimidivorans sp. nov., an obligate anaerobic bacterium isolated from anaerobic sludge.</title>
        <authorList>
            <person name="Bao Y."/>
        </authorList>
    </citation>
    <scope>NUCLEOTIDE SEQUENCE</scope>
    <source>
        <strain evidence="11">BAD-6</strain>
    </source>
</reference>
<dbReference type="InterPro" id="IPR013792">
    <property type="entry name" value="RNA3'P_cycl/enolpyr_Trfase_a/b"/>
</dbReference>
<keyword evidence="5 9" id="KW-0028">Amino-acid biosynthesis</keyword>
<sequence>MEIRASKGLQGQITPASDKSISHRSVMMGAIAKGVTLVDNFLMGEDCLSTIDCFRKMGTEISISGDQVKVRGNGLHGLKKPQELLYTGNSGTTTRLLCGLLAPQRFQSVLDGDASIRKRPMNRVIEPLIKMGAKISGINGGYTPITIEGTQLHGIEYPLPVASAQLKSALILAGLYADGKTLITEPKPSRNHTELMINGFGGKVSTQENRILVEPTEELYSCDLTVPGDISSAAFFMVAALIVPNSEILIKNVGLNETRTGILDVLQAMGGQIEVTMYGNTIEPAGDILVKSSSLHGTEIGGSLIPRLIDELPVLAVAAAFAEGTTMIKDAEELKVKESNRIEAMAAELTKAGVSVTTTEDGMIIRGGCPIHGAEFESYQDHRIAMSMAVLALAAEGSSRIKDPQCIQISYPGFFETLKSVQR</sequence>
<feature type="binding site" evidence="9">
    <location>
        <position position="163"/>
    </location>
    <ligand>
        <name>3-phosphoshikimate</name>
        <dbReference type="ChEBI" id="CHEBI:145989"/>
    </ligand>
</feature>
<dbReference type="PANTHER" id="PTHR21090">
    <property type="entry name" value="AROM/DEHYDROQUINATE SYNTHASE"/>
    <property type="match status" value="1"/>
</dbReference>
<feature type="binding site" evidence="9">
    <location>
        <position position="119"/>
    </location>
    <ligand>
        <name>phosphoenolpyruvate</name>
        <dbReference type="ChEBI" id="CHEBI:58702"/>
    </ligand>
</feature>
<organism evidence="11 12">
    <name type="scientific">Sinanaerobacter chloroacetimidivorans</name>
    <dbReference type="NCBI Taxonomy" id="2818044"/>
    <lineage>
        <taxon>Bacteria</taxon>
        <taxon>Bacillati</taxon>
        <taxon>Bacillota</taxon>
        <taxon>Clostridia</taxon>
        <taxon>Peptostreptococcales</taxon>
        <taxon>Anaerovoracaceae</taxon>
        <taxon>Sinanaerobacter</taxon>
    </lineage>
</organism>
<dbReference type="GO" id="GO:0008652">
    <property type="term" value="P:amino acid biosynthetic process"/>
    <property type="evidence" value="ECO:0007669"/>
    <property type="project" value="UniProtKB-KW"/>
</dbReference>
<feature type="active site" description="Proton acceptor" evidence="9">
    <location>
        <position position="310"/>
    </location>
</feature>
<dbReference type="Pfam" id="PF00275">
    <property type="entry name" value="EPSP_synthase"/>
    <property type="match status" value="1"/>
</dbReference>
<gene>
    <name evidence="9 11" type="primary">aroA</name>
    <name evidence="11" type="ORF">KCX82_02570</name>
</gene>
<dbReference type="PROSITE" id="PS00885">
    <property type="entry name" value="EPSP_SYNTHASE_2"/>
    <property type="match status" value="1"/>
</dbReference>
<keyword evidence="6 9" id="KW-0808">Transferase</keyword>
<comment type="subunit">
    <text evidence="9">Monomer.</text>
</comment>
<evidence type="ECO:0000256" key="9">
    <source>
        <dbReference type="HAMAP-Rule" id="MF_00210"/>
    </source>
</evidence>
<dbReference type="RefSeq" id="WP_227016871.1">
    <property type="nucleotide sequence ID" value="NZ_JAGSND010000001.1"/>
</dbReference>
<comment type="subcellular location">
    <subcellularLocation>
        <location evidence="9">Cytoplasm</location>
    </subcellularLocation>
</comment>
<dbReference type="SUPFAM" id="SSF55205">
    <property type="entry name" value="EPT/RTPC-like"/>
    <property type="match status" value="1"/>
</dbReference>
<feature type="binding site" evidence="9">
    <location>
        <position position="91"/>
    </location>
    <ligand>
        <name>phosphoenolpyruvate</name>
        <dbReference type="ChEBI" id="CHEBI:58702"/>
    </ligand>
</feature>
<evidence type="ECO:0000256" key="3">
    <source>
        <dbReference type="ARBA" id="ARBA00009948"/>
    </source>
</evidence>
<feature type="binding site" evidence="9">
    <location>
        <position position="310"/>
    </location>
    <ligand>
        <name>3-phosphoshikimate</name>
        <dbReference type="ChEBI" id="CHEBI:145989"/>
    </ligand>
</feature>
<dbReference type="Proteomes" id="UP000675664">
    <property type="component" value="Unassembled WGS sequence"/>
</dbReference>
<dbReference type="FunFam" id="3.65.10.10:FF:000006">
    <property type="entry name" value="3-phosphoshikimate 1-carboxyvinyltransferase"/>
    <property type="match status" value="1"/>
</dbReference>
<dbReference type="InterPro" id="IPR006264">
    <property type="entry name" value="EPSP_synthase"/>
</dbReference>
<dbReference type="AlphaFoldDB" id="A0A8J7W0I8"/>
<dbReference type="UniPathway" id="UPA00053">
    <property type="reaction ID" value="UER00089"/>
</dbReference>
<feature type="binding site" evidence="9">
    <location>
        <position position="19"/>
    </location>
    <ligand>
        <name>phosphoenolpyruvate</name>
        <dbReference type="ChEBI" id="CHEBI:58702"/>
    </ligand>
</feature>
<evidence type="ECO:0000313" key="12">
    <source>
        <dbReference type="Proteomes" id="UP000675664"/>
    </source>
</evidence>
<dbReference type="PANTHER" id="PTHR21090:SF5">
    <property type="entry name" value="PENTAFUNCTIONAL AROM POLYPEPTIDE"/>
    <property type="match status" value="1"/>
</dbReference>
<dbReference type="GO" id="GO:0003866">
    <property type="term" value="F:3-phosphoshikimate 1-carboxyvinyltransferase activity"/>
    <property type="evidence" value="ECO:0007669"/>
    <property type="project" value="UniProtKB-UniRule"/>
</dbReference>
<keyword evidence="7 9" id="KW-0057">Aromatic amino acid biosynthesis</keyword>
<keyword evidence="4 9" id="KW-0963">Cytoplasm</keyword>
<protein>
    <recommendedName>
        <fullName evidence="9">3-phosphoshikimate 1-carboxyvinyltransferase</fullName>
        <ecNumber evidence="9">2.5.1.19</ecNumber>
    </recommendedName>
    <alternativeName>
        <fullName evidence="9">5-enolpyruvylshikimate-3-phosphate synthase</fullName>
        <shortName evidence="9">EPSP synthase</shortName>
        <shortName evidence="9">EPSPS</shortName>
    </alternativeName>
</protein>
<dbReference type="PIRSF" id="PIRSF000505">
    <property type="entry name" value="EPSPS"/>
    <property type="match status" value="1"/>
</dbReference>
<evidence type="ECO:0000256" key="4">
    <source>
        <dbReference type="ARBA" id="ARBA00022490"/>
    </source>
</evidence>
<feature type="binding site" evidence="9">
    <location>
        <position position="24"/>
    </location>
    <ligand>
        <name>3-phosphoshikimate</name>
        <dbReference type="ChEBI" id="CHEBI:145989"/>
    </ligand>
</feature>
<dbReference type="EMBL" id="JAGSND010000001">
    <property type="protein sequence ID" value="MBR0596750.1"/>
    <property type="molecule type" value="Genomic_DNA"/>
</dbReference>
<comment type="caution">
    <text evidence="9">Lacks conserved residue(s) required for the propagation of feature annotation.</text>
</comment>
<evidence type="ECO:0000256" key="7">
    <source>
        <dbReference type="ARBA" id="ARBA00023141"/>
    </source>
</evidence>
<feature type="binding site" evidence="9">
    <location>
        <position position="20"/>
    </location>
    <ligand>
        <name>3-phosphoshikimate</name>
        <dbReference type="ChEBI" id="CHEBI:145989"/>
    </ligand>
</feature>
<dbReference type="GO" id="GO:0009073">
    <property type="term" value="P:aromatic amino acid family biosynthetic process"/>
    <property type="evidence" value="ECO:0007669"/>
    <property type="project" value="UniProtKB-KW"/>
</dbReference>
<feature type="domain" description="Enolpyruvate transferase" evidence="10">
    <location>
        <begin position="4"/>
        <end position="418"/>
    </location>
</feature>
<comment type="pathway">
    <text evidence="2 9">Metabolic intermediate biosynthesis; chorismate biosynthesis; chorismate from D-erythrose 4-phosphate and phosphoenolpyruvate: step 6/7.</text>
</comment>
<feature type="binding site" evidence="9">
    <location>
        <position position="383"/>
    </location>
    <ligand>
        <name>phosphoenolpyruvate</name>
        <dbReference type="ChEBI" id="CHEBI:58702"/>
    </ligand>
</feature>
<evidence type="ECO:0000256" key="8">
    <source>
        <dbReference type="ARBA" id="ARBA00044633"/>
    </source>
</evidence>
<dbReference type="FunFam" id="3.65.10.10:FF:000005">
    <property type="entry name" value="3-phosphoshikimate 1-carboxyvinyltransferase"/>
    <property type="match status" value="1"/>
</dbReference>
<accession>A0A8J7W0I8</accession>
<comment type="similarity">
    <text evidence="3 9">Belongs to the EPSP synthase family.</text>
</comment>
<dbReference type="PROSITE" id="PS00104">
    <property type="entry name" value="EPSP_SYNTHASE_1"/>
    <property type="match status" value="1"/>
</dbReference>
<evidence type="ECO:0000256" key="2">
    <source>
        <dbReference type="ARBA" id="ARBA00004811"/>
    </source>
</evidence>
<dbReference type="HAMAP" id="MF_00210">
    <property type="entry name" value="EPSP_synth"/>
    <property type="match status" value="1"/>
</dbReference>
<dbReference type="InterPro" id="IPR001986">
    <property type="entry name" value="Enolpyruvate_Tfrase_dom"/>
</dbReference>
<reference evidence="11" key="2">
    <citation type="submission" date="2021-04" db="EMBL/GenBank/DDBJ databases">
        <authorList>
            <person name="Liu J."/>
        </authorList>
    </citation>
    <scope>NUCLEOTIDE SEQUENCE</scope>
    <source>
        <strain evidence="11">BAD-6</strain>
    </source>
</reference>
<comment type="caution">
    <text evidence="11">The sequence shown here is derived from an EMBL/GenBank/DDBJ whole genome shotgun (WGS) entry which is preliminary data.</text>
</comment>
<evidence type="ECO:0000256" key="6">
    <source>
        <dbReference type="ARBA" id="ARBA00022679"/>
    </source>
</evidence>
<dbReference type="InterPro" id="IPR036968">
    <property type="entry name" value="Enolpyruvate_Tfrase_sf"/>
</dbReference>
<comment type="function">
    <text evidence="1 9">Catalyzes the transfer of the enolpyruvyl moiety of phosphoenolpyruvate (PEP) to the 5-hydroxyl of shikimate-3-phosphate (S3P) to produce enolpyruvyl shikimate-3-phosphate and inorganic phosphate.</text>
</comment>
<dbReference type="CDD" id="cd01556">
    <property type="entry name" value="EPSP_synthase"/>
    <property type="match status" value="1"/>
</dbReference>
<dbReference type="GO" id="GO:0009423">
    <property type="term" value="P:chorismate biosynthetic process"/>
    <property type="evidence" value="ECO:0007669"/>
    <property type="project" value="UniProtKB-UniRule"/>
</dbReference>
<feature type="binding site" evidence="9">
    <location>
        <position position="341"/>
    </location>
    <ligand>
        <name>phosphoenolpyruvate</name>
        <dbReference type="ChEBI" id="CHEBI:58702"/>
    </ligand>
</feature>
<feature type="binding site" evidence="9">
    <location>
        <position position="19"/>
    </location>
    <ligand>
        <name>3-phosphoshikimate</name>
        <dbReference type="ChEBI" id="CHEBI:145989"/>
    </ligand>
</feature>
<dbReference type="Gene3D" id="3.65.10.10">
    <property type="entry name" value="Enolpyruvate transferase domain"/>
    <property type="match status" value="2"/>
</dbReference>
<name>A0A8J7W0I8_9FIRM</name>
<evidence type="ECO:0000313" key="11">
    <source>
        <dbReference type="EMBL" id="MBR0596750.1"/>
    </source>
</evidence>